<feature type="coiled-coil region" evidence="1">
    <location>
        <begin position="87"/>
        <end position="165"/>
    </location>
</feature>
<comment type="caution">
    <text evidence="2">The sequence shown here is derived from an EMBL/GenBank/DDBJ whole genome shotgun (WGS) entry which is preliminary data.</text>
</comment>
<reference evidence="2 3" key="1">
    <citation type="submission" date="2018-09" db="EMBL/GenBank/DDBJ databases">
        <title>A high-quality reference genome of wild soybean provides a powerful tool to mine soybean genomes.</title>
        <authorList>
            <person name="Xie M."/>
            <person name="Chung C.Y.L."/>
            <person name="Li M.-W."/>
            <person name="Wong F.-L."/>
            <person name="Chan T.-F."/>
            <person name="Lam H.-M."/>
        </authorList>
    </citation>
    <scope>NUCLEOTIDE SEQUENCE [LARGE SCALE GENOMIC DNA]</scope>
    <source>
        <strain evidence="3">cv. W05</strain>
        <tissue evidence="2">Hypocotyl of etiolated seedlings</tissue>
    </source>
</reference>
<keyword evidence="1" id="KW-0175">Coiled coil</keyword>
<sequence length="224" mass="25339">MAPNIVSLWNTDLTGPRFVQSSTFLSQIDRDMVDYVGPVESLDASEIFLGWSLATIHHWKETMAKANNKTKTMAAKLKSMKVEVGKTKELNLELAKSKELVGKLQEDLDKHVRYSLSKAKKNKALSVEENLTTAKDKVADQEKKIEDLKSELRKKEEVKSTLTVKFDKAKRLIVLNHQEGFKKAQRQVKVLLPSSDFSQLDVNCDVVDGEIVRESQLCFESKGE</sequence>
<accession>A0A445HLL6</accession>
<organism evidence="2 3">
    <name type="scientific">Glycine soja</name>
    <name type="common">Wild soybean</name>
    <dbReference type="NCBI Taxonomy" id="3848"/>
    <lineage>
        <taxon>Eukaryota</taxon>
        <taxon>Viridiplantae</taxon>
        <taxon>Streptophyta</taxon>
        <taxon>Embryophyta</taxon>
        <taxon>Tracheophyta</taxon>
        <taxon>Spermatophyta</taxon>
        <taxon>Magnoliopsida</taxon>
        <taxon>eudicotyledons</taxon>
        <taxon>Gunneridae</taxon>
        <taxon>Pentapetalae</taxon>
        <taxon>rosids</taxon>
        <taxon>fabids</taxon>
        <taxon>Fabales</taxon>
        <taxon>Fabaceae</taxon>
        <taxon>Papilionoideae</taxon>
        <taxon>50 kb inversion clade</taxon>
        <taxon>NPAAA clade</taxon>
        <taxon>indigoferoid/millettioid clade</taxon>
        <taxon>Phaseoleae</taxon>
        <taxon>Glycine</taxon>
        <taxon>Glycine subgen. Soja</taxon>
    </lineage>
</organism>
<keyword evidence="3" id="KW-1185">Reference proteome</keyword>
<dbReference type="EMBL" id="QZWG01000012">
    <property type="protein sequence ID" value="RZB74646.1"/>
    <property type="molecule type" value="Genomic_DNA"/>
</dbReference>
<evidence type="ECO:0000313" key="2">
    <source>
        <dbReference type="EMBL" id="RZB74646.1"/>
    </source>
</evidence>
<protein>
    <submittedName>
        <fullName evidence="2">Uncharacterized protein</fullName>
    </submittedName>
</protein>
<gene>
    <name evidence="2" type="ORF">D0Y65_033571</name>
</gene>
<proteinExistence type="predicted"/>
<evidence type="ECO:0000256" key="1">
    <source>
        <dbReference type="SAM" id="Coils"/>
    </source>
</evidence>
<dbReference type="AlphaFoldDB" id="A0A445HLL6"/>
<dbReference type="Proteomes" id="UP000289340">
    <property type="component" value="Chromosome 12"/>
</dbReference>
<name>A0A445HLL6_GLYSO</name>
<evidence type="ECO:0000313" key="3">
    <source>
        <dbReference type="Proteomes" id="UP000289340"/>
    </source>
</evidence>